<keyword evidence="3" id="KW-1185">Reference proteome</keyword>
<reference evidence="2 3" key="1">
    <citation type="journal article" date="2014" name="PLoS Genet.">
        <title>Analysis of the Phlebiopsis gigantea genome, transcriptome and secretome provides insight into its pioneer colonization strategies of wood.</title>
        <authorList>
            <person name="Hori C."/>
            <person name="Ishida T."/>
            <person name="Igarashi K."/>
            <person name="Samejima M."/>
            <person name="Suzuki H."/>
            <person name="Master E."/>
            <person name="Ferreira P."/>
            <person name="Ruiz-Duenas F.J."/>
            <person name="Held B."/>
            <person name="Canessa P."/>
            <person name="Larrondo L.F."/>
            <person name="Schmoll M."/>
            <person name="Druzhinina I.S."/>
            <person name="Kubicek C.P."/>
            <person name="Gaskell J.A."/>
            <person name="Kersten P."/>
            <person name="St John F."/>
            <person name="Glasner J."/>
            <person name="Sabat G."/>
            <person name="Splinter BonDurant S."/>
            <person name="Syed K."/>
            <person name="Yadav J."/>
            <person name="Mgbeahuruike A.C."/>
            <person name="Kovalchuk A."/>
            <person name="Asiegbu F.O."/>
            <person name="Lackner G."/>
            <person name="Hoffmeister D."/>
            <person name="Rencoret J."/>
            <person name="Gutierrez A."/>
            <person name="Sun H."/>
            <person name="Lindquist E."/>
            <person name="Barry K."/>
            <person name="Riley R."/>
            <person name="Grigoriev I.V."/>
            <person name="Henrissat B."/>
            <person name="Kues U."/>
            <person name="Berka R.M."/>
            <person name="Martinez A.T."/>
            <person name="Covert S.F."/>
            <person name="Blanchette R.A."/>
            <person name="Cullen D."/>
        </authorList>
    </citation>
    <scope>NUCLEOTIDE SEQUENCE [LARGE SCALE GENOMIC DNA]</scope>
    <source>
        <strain evidence="2 3">11061_1 CR5-6</strain>
    </source>
</reference>
<evidence type="ECO:0000313" key="3">
    <source>
        <dbReference type="Proteomes" id="UP000053257"/>
    </source>
</evidence>
<dbReference type="EMBL" id="KN840715">
    <property type="protein sequence ID" value="KIP01996.1"/>
    <property type="molecule type" value="Genomic_DNA"/>
</dbReference>
<dbReference type="Pfam" id="PF18759">
    <property type="entry name" value="Plavaka"/>
    <property type="match status" value="1"/>
</dbReference>
<dbReference type="OrthoDB" id="2418900at2759"/>
<dbReference type="HOGENOM" id="CLU_006344_4_2_1"/>
<evidence type="ECO:0000256" key="1">
    <source>
        <dbReference type="SAM" id="MobiDB-lite"/>
    </source>
</evidence>
<proteinExistence type="predicted"/>
<organism evidence="2 3">
    <name type="scientific">Phlebiopsis gigantea (strain 11061_1 CR5-6)</name>
    <name type="common">White-rot fungus</name>
    <name type="synonym">Peniophora gigantea</name>
    <dbReference type="NCBI Taxonomy" id="745531"/>
    <lineage>
        <taxon>Eukaryota</taxon>
        <taxon>Fungi</taxon>
        <taxon>Dikarya</taxon>
        <taxon>Basidiomycota</taxon>
        <taxon>Agaricomycotina</taxon>
        <taxon>Agaricomycetes</taxon>
        <taxon>Polyporales</taxon>
        <taxon>Phanerochaetaceae</taxon>
        <taxon>Phlebiopsis</taxon>
    </lineage>
</organism>
<evidence type="ECO:0008006" key="4">
    <source>
        <dbReference type="Google" id="ProtNLM"/>
    </source>
</evidence>
<feature type="region of interest" description="Disordered" evidence="1">
    <location>
        <begin position="30"/>
        <end position="72"/>
    </location>
</feature>
<dbReference type="STRING" id="745531.A0A0C3RQD7"/>
<gene>
    <name evidence="2" type="ORF">PHLGIDRAFT_79776</name>
</gene>
<name>A0A0C3RQD7_PHLG1</name>
<dbReference type="Proteomes" id="UP000053257">
    <property type="component" value="Unassembled WGS sequence"/>
</dbReference>
<sequence>MPAHLTNPNAHQCPYCGVSKATPAGIKSHIRQTPQCQEELEKRTKSTPLPSAPPVYHTPSPPQANPLDFEDDNTSVSFCDPLRTAYHPLPLTKSVPEAQDSGERQRKRARIEEVEDEEAGGLPRRPFVDYSARDAVRIIGRGEHLFERIHNERKAAGLRPDQNPWAPFKDKAEWELGQWALIHRVGQEAWNNYLKLQVTRERTQPSYRTNRDFQKQAAQLPMGAEWECEVFVTEGDVVDEATGRRKRETFELWKRNPVECIRELISNPLFSDNIRYAPERLFEDQEGTKPIVNEMWTAEWWETVQKRVPSGAAVAPIILASDKTQLSNFSGDKSAWPPLIKAGLEGVDMTCADGFIRTIYPILAAYIADHPEQCLVACVKENFCPKCAVNPLDRGRGPAVYSELFRDAKKTLELLKDAAAGRTSTRIKELGLRPILPFWSDLPHADIFTCITPDLLHQLHKGMFKDHVSKWATACTAGTGKEIDRRYIAMPAHPDLRHFQKGVSLVSQWTGREYKNMEAVFLGAIAGAAPQDVVLAVRGLLDFIYYARFESHTLDSLTCLDRAWRRFHAHKNAFIRFYVDKDKMPTNWANFSGIPKLHAMDHYLRAIQLLGSADGYNTEATERLHIDFAKQGYRAGNRKDYIRHMTTWLNRQEAVYRFQSYLQWLRPELPTTTTSLSTSTLPLSSHSTALSETDPSLPSAPSSENQKTRPGAATDNLEVDEEESVGSLYSIAKKPPLANVKAKDVAKTFGATDFSHASRSVVDAVPPIILSPDTRVSVYKQFKLTLPQISQVSKHAEKDTIKAVPEVIKSLNGFELDSSPGLFSTVLAKRQATRGTNNLTVGRVRAIFRAPDQWLPLVPHPLAYIEWFTPLNAYDNALGMYSVKPSMHNHYRAVSIIPITDITRSCHLVPHWGKSMDRTWNQSNVHEKCERFYVNPYLRLSDFVLFRYVSQK</sequence>
<feature type="region of interest" description="Disordered" evidence="1">
    <location>
        <begin position="92"/>
        <end position="120"/>
    </location>
</feature>
<dbReference type="AlphaFoldDB" id="A0A0C3RQD7"/>
<evidence type="ECO:0000313" key="2">
    <source>
        <dbReference type="EMBL" id="KIP01996.1"/>
    </source>
</evidence>
<dbReference type="InterPro" id="IPR041078">
    <property type="entry name" value="Plavaka"/>
</dbReference>
<protein>
    <recommendedName>
        <fullName evidence="4">C2H2-type domain-containing protein</fullName>
    </recommendedName>
</protein>
<feature type="compositionally biased region" description="Polar residues" evidence="1">
    <location>
        <begin position="693"/>
        <end position="705"/>
    </location>
</feature>
<accession>A0A0C3RQD7</accession>
<feature type="compositionally biased region" description="Low complexity" evidence="1">
    <location>
        <begin position="675"/>
        <end position="691"/>
    </location>
</feature>
<feature type="region of interest" description="Disordered" evidence="1">
    <location>
        <begin position="675"/>
        <end position="721"/>
    </location>
</feature>